<evidence type="ECO:0000313" key="2">
    <source>
        <dbReference type="WBParaSite" id="PS1159_v2.g22620.t1"/>
    </source>
</evidence>
<organism evidence="1 2">
    <name type="scientific">Panagrolaimus sp. PS1159</name>
    <dbReference type="NCBI Taxonomy" id="55785"/>
    <lineage>
        <taxon>Eukaryota</taxon>
        <taxon>Metazoa</taxon>
        <taxon>Ecdysozoa</taxon>
        <taxon>Nematoda</taxon>
        <taxon>Chromadorea</taxon>
        <taxon>Rhabditida</taxon>
        <taxon>Tylenchina</taxon>
        <taxon>Panagrolaimomorpha</taxon>
        <taxon>Panagrolaimoidea</taxon>
        <taxon>Panagrolaimidae</taxon>
        <taxon>Panagrolaimus</taxon>
    </lineage>
</organism>
<protein>
    <submittedName>
        <fullName evidence="2">Uncharacterized protein</fullName>
    </submittedName>
</protein>
<dbReference type="Proteomes" id="UP000887580">
    <property type="component" value="Unplaced"/>
</dbReference>
<proteinExistence type="predicted"/>
<sequence length="154" mass="18197">MFTKTAEDIIFDTVIVKDSDGSIVSLEKIFKAFINAKNFEFYSYSTFSNITSKTFNELLRIPHFSKLQSMTLNSIPDIFDIETFYIYLKKNNTTKFDLIFHKSISAPYRIRLEEIIDEILSTEVFDYKVPFIDFDGLEFEKASRLFDIFYYDNV</sequence>
<evidence type="ECO:0000313" key="1">
    <source>
        <dbReference type="Proteomes" id="UP000887580"/>
    </source>
</evidence>
<accession>A0AC35G1J5</accession>
<dbReference type="WBParaSite" id="PS1159_v2.g22620.t1">
    <property type="protein sequence ID" value="PS1159_v2.g22620.t1"/>
    <property type="gene ID" value="PS1159_v2.g22620"/>
</dbReference>
<name>A0AC35G1J5_9BILA</name>
<reference evidence="2" key="1">
    <citation type="submission" date="2022-11" db="UniProtKB">
        <authorList>
            <consortium name="WormBaseParasite"/>
        </authorList>
    </citation>
    <scope>IDENTIFICATION</scope>
</reference>